<reference evidence="8 9" key="1">
    <citation type="submission" date="2019-07" db="EMBL/GenBank/DDBJ databases">
        <title>Whole genome shotgun sequence of Pseudonocardia sulfidoxydans NBRC 16205.</title>
        <authorList>
            <person name="Hosoyama A."/>
            <person name="Uohara A."/>
            <person name="Ohji S."/>
            <person name="Ichikawa N."/>
        </authorList>
    </citation>
    <scope>NUCLEOTIDE SEQUENCE [LARGE SCALE GENOMIC DNA]</scope>
    <source>
        <strain evidence="8 9">NBRC 16205</strain>
    </source>
</reference>
<dbReference type="GO" id="GO:0016705">
    <property type="term" value="F:oxidoreductase activity, acting on paired donors, with incorporation or reduction of molecular oxygen"/>
    <property type="evidence" value="ECO:0007669"/>
    <property type="project" value="UniProtKB-ARBA"/>
</dbReference>
<dbReference type="PROSITE" id="PS51296">
    <property type="entry name" value="RIESKE"/>
    <property type="match status" value="1"/>
</dbReference>
<dbReference type="Pfam" id="PF19299">
    <property type="entry name" value="DUF5914"/>
    <property type="match status" value="1"/>
</dbReference>
<organism evidence="8 9">
    <name type="scientific">Pseudonocardia sulfidoxydans NBRC 16205</name>
    <dbReference type="NCBI Taxonomy" id="1223511"/>
    <lineage>
        <taxon>Bacteria</taxon>
        <taxon>Bacillati</taxon>
        <taxon>Actinomycetota</taxon>
        <taxon>Actinomycetes</taxon>
        <taxon>Pseudonocardiales</taxon>
        <taxon>Pseudonocardiaceae</taxon>
        <taxon>Pseudonocardia</taxon>
    </lineage>
</organism>
<dbReference type="InterPro" id="IPR045612">
    <property type="entry name" value="DUF5914"/>
</dbReference>
<feature type="region of interest" description="Disordered" evidence="6">
    <location>
        <begin position="1"/>
        <end position="20"/>
    </location>
</feature>
<protein>
    <submittedName>
        <fullName evidence="8">(2Fe-2S) ferredoxin</fullName>
    </submittedName>
</protein>
<evidence type="ECO:0000256" key="5">
    <source>
        <dbReference type="ARBA" id="ARBA00023014"/>
    </source>
</evidence>
<feature type="domain" description="Rieske" evidence="7">
    <location>
        <begin position="56"/>
        <end position="145"/>
    </location>
</feature>
<dbReference type="GO" id="GO:0004497">
    <property type="term" value="F:monooxygenase activity"/>
    <property type="evidence" value="ECO:0007669"/>
    <property type="project" value="UniProtKB-ARBA"/>
</dbReference>
<dbReference type="Proteomes" id="UP000321685">
    <property type="component" value="Unassembled WGS sequence"/>
</dbReference>
<keyword evidence="9" id="KW-1185">Reference proteome</keyword>
<sequence>MRGGASLAQVKDRPTNPLRRLRTPAWERQEPAWREASPALIDAALHRALDRPGGGWFVLAGSREVTRGRAFGRIVDGREVVAWRDDDGTLHAGPGACPHLGAALCDAPVHDGALVCRWHGLALPPGGRPGWRTYPAHDDGVLAWVQLPGTSPSDAPFLGPRPPLTGSLSAVATVVGRCEPQDVVANRLDPWHGAWLHPYSFASLRVVSAPPRDCPPAQDRFLVEVTFRVSRRWGVPVHAAFTCPDPRTVTMEIVDGEGTGSVVETHATPLRPGPDGLPRTAVIEATIASSDRAGFRHARRVAGVVRPLMEHTARRLWRDDIDYAERRYAVRTS</sequence>
<dbReference type="CDD" id="cd03467">
    <property type="entry name" value="Rieske"/>
    <property type="match status" value="1"/>
</dbReference>
<dbReference type="InterPro" id="IPR036922">
    <property type="entry name" value="Rieske_2Fe-2S_sf"/>
</dbReference>
<dbReference type="PANTHER" id="PTHR21266:SF60">
    <property type="entry name" value="3-KETOSTEROID-9-ALPHA-MONOOXYGENASE, OXYGENASE COMPONENT"/>
    <property type="match status" value="1"/>
</dbReference>
<evidence type="ECO:0000256" key="4">
    <source>
        <dbReference type="ARBA" id="ARBA00023004"/>
    </source>
</evidence>
<dbReference type="EMBL" id="BJVJ01000056">
    <property type="protein sequence ID" value="GEL25533.1"/>
    <property type="molecule type" value="Genomic_DNA"/>
</dbReference>
<dbReference type="PANTHER" id="PTHR21266">
    <property type="entry name" value="IRON-SULFUR DOMAIN CONTAINING PROTEIN"/>
    <property type="match status" value="1"/>
</dbReference>
<comment type="caution">
    <text evidence="8">The sequence shown here is derived from an EMBL/GenBank/DDBJ whole genome shotgun (WGS) entry which is preliminary data.</text>
</comment>
<dbReference type="AlphaFoldDB" id="A0A511DMQ1"/>
<dbReference type="SUPFAM" id="SSF50022">
    <property type="entry name" value="ISP domain"/>
    <property type="match status" value="1"/>
</dbReference>
<dbReference type="InterPro" id="IPR050584">
    <property type="entry name" value="Cholesterol_7-desaturase"/>
</dbReference>
<proteinExistence type="predicted"/>
<dbReference type="Pfam" id="PF00355">
    <property type="entry name" value="Rieske"/>
    <property type="match status" value="1"/>
</dbReference>
<evidence type="ECO:0000256" key="1">
    <source>
        <dbReference type="ARBA" id="ARBA00022714"/>
    </source>
</evidence>
<accession>A0A511DMQ1</accession>
<evidence type="ECO:0000256" key="3">
    <source>
        <dbReference type="ARBA" id="ARBA00023002"/>
    </source>
</evidence>
<dbReference type="Gene3D" id="2.102.10.10">
    <property type="entry name" value="Rieske [2Fe-2S] iron-sulphur domain"/>
    <property type="match status" value="1"/>
</dbReference>
<gene>
    <name evidence="8" type="ORF">PSU4_44870</name>
</gene>
<dbReference type="InterPro" id="IPR017941">
    <property type="entry name" value="Rieske_2Fe-2S"/>
</dbReference>
<evidence type="ECO:0000313" key="9">
    <source>
        <dbReference type="Proteomes" id="UP000321685"/>
    </source>
</evidence>
<dbReference type="GO" id="GO:0051537">
    <property type="term" value="F:2 iron, 2 sulfur cluster binding"/>
    <property type="evidence" value="ECO:0007669"/>
    <property type="project" value="UniProtKB-KW"/>
</dbReference>
<name>A0A511DMQ1_9PSEU</name>
<keyword evidence="3" id="KW-0560">Oxidoreductase</keyword>
<evidence type="ECO:0000259" key="7">
    <source>
        <dbReference type="PROSITE" id="PS51296"/>
    </source>
</evidence>
<evidence type="ECO:0000256" key="6">
    <source>
        <dbReference type="SAM" id="MobiDB-lite"/>
    </source>
</evidence>
<keyword evidence="5" id="KW-0411">Iron-sulfur</keyword>
<evidence type="ECO:0000313" key="8">
    <source>
        <dbReference type="EMBL" id="GEL25533.1"/>
    </source>
</evidence>
<evidence type="ECO:0000256" key="2">
    <source>
        <dbReference type="ARBA" id="ARBA00022723"/>
    </source>
</evidence>
<keyword evidence="2" id="KW-0479">Metal-binding</keyword>
<keyword evidence="4" id="KW-0408">Iron</keyword>
<keyword evidence="1" id="KW-0001">2Fe-2S</keyword>
<dbReference type="GO" id="GO:0046872">
    <property type="term" value="F:metal ion binding"/>
    <property type="evidence" value="ECO:0007669"/>
    <property type="project" value="UniProtKB-KW"/>
</dbReference>